<dbReference type="Gene3D" id="1.10.10.580">
    <property type="entry name" value="Structural maintenance of chromosome 1. Chain E"/>
    <property type="match status" value="1"/>
</dbReference>
<dbReference type="Proteomes" id="UP000662904">
    <property type="component" value="Chromosome"/>
</dbReference>
<protein>
    <recommendedName>
        <fullName evidence="2 3">Segregation and condensation protein A</fullName>
    </recommendedName>
</protein>
<dbReference type="KEGG" id="kme:H0A61_02487"/>
<evidence type="ECO:0000256" key="2">
    <source>
        <dbReference type="ARBA" id="ARBA00044777"/>
    </source>
</evidence>
<comment type="similarity">
    <text evidence="3">Belongs to the ScpA family.</text>
</comment>
<comment type="subcellular location">
    <subcellularLocation>
        <location evidence="3">Cytoplasm</location>
    </subcellularLocation>
    <text evidence="3">Associated with two foci at the outer edges of the nucleoid region in young cells, and at four foci within both cell halves in older cells.</text>
</comment>
<dbReference type="GO" id="GO:0006260">
    <property type="term" value="P:DNA replication"/>
    <property type="evidence" value="ECO:0007669"/>
    <property type="project" value="UniProtKB-UniRule"/>
</dbReference>
<keyword evidence="1 3" id="KW-0159">Chromosome partition</keyword>
<dbReference type="GO" id="GO:0051301">
    <property type="term" value="P:cell division"/>
    <property type="evidence" value="ECO:0007669"/>
    <property type="project" value="UniProtKB-KW"/>
</dbReference>
<dbReference type="InterPro" id="IPR023093">
    <property type="entry name" value="ScpA-like_C"/>
</dbReference>
<comment type="function">
    <text evidence="3">Participates in chromosomal partition during cell division. May act via the formation of a condensin-like complex containing Smc and ScpB that pull DNA away from mid-cell into both cell halves.</text>
</comment>
<dbReference type="InterPro" id="IPR003768">
    <property type="entry name" value="ScpA"/>
</dbReference>
<keyword evidence="3" id="KW-0131">Cell cycle</keyword>
<dbReference type="PANTHER" id="PTHR33969:SF2">
    <property type="entry name" value="SEGREGATION AND CONDENSATION PROTEIN A"/>
    <property type="match status" value="1"/>
</dbReference>
<dbReference type="HAMAP" id="MF_01805">
    <property type="entry name" value="ScpA"/>
    <property type="match status" value="1"/>
</dbReference>
<dbReference type="Pfam" id="PF02616">
    <property type="entry name" value="SMC_ScpA"/>
    <property type="match status" value="1"/>
</dbReference>
<proteinExistence type="inferred from homology"/>
<comment type="subunit">
    <text evidence="3">Component of a cohesin-like complex composed of ScpA, ScpB and the Smc homodimer, in which ScpA and ScpB bind to the head domain of Smc. The presence of the three proteins is required for the association of the complex with DNA.</text>
</comment>
<dbReference type="RefSeq" id="WP_206707414.1">
    <property type="nucleotide sequence ID" value="NZ_CP059066.1"/>
</dbReference>
<keyword evidence="5" id="KW-1185">Reference proteome</keyword>
<keyword evidence="3" id="KW-0963">Cytoplasm</keyword>
<evidence type="ECO:0000313" key="4">
    <source>
        <dbReference type="EMBL" id="QSQ10095.1"/>
    </source>
</evidence>
<dbReference type="GO" id="GO:0007059">
    <property type="term" value="P:chromosome segregation"/>
    <property type="evidence" value="ECO:0007669"/>
    <property type="project" value="UniProtKB-UniRule"/>
</dbReference>
<sequence length="253" mass="30050">MSYNIKINNFEGPFDLLFHLIEKEEMDIYDIPISQITIQYLEHIKKMETLDLEIASEFLLMAATLLEIKSKMLLPKPEKINKQADSLEVEDPRAQLVQRLLEYKKFKELAFELKQREKKQEGIYYRKHYLEEYYDLKNYPIKDLSVNDLIKSLEKVLSKEHEEQSYHKVAKERISIKDKMVQLYKKLIIVKKLVFNKLFSQTASKLEVIVTFLAVLELAKLRKVIIVQKKIFDNIFIYKNDSINEKLNKGEGL</sequence>
<dbReference type="Gene3D" id="6.10.250.2410">
    <property type="match status" value="1"/>
</dbReference>
<dbReference type="EMBL" id="CP059066">
    <property type="protein sequence ID" value="QSQ10095.1"/>
    <property type="molecule type" value="Genomic_DNA"/>
</dbReference>
<dbReference type="AlphaFoldDB" id="A0A8A0RNX0"/>
<reference evidence="4" key="1">
    <citation type="submission" date="2020-07" db="EMBL/GenBank/DDBJ databases">
        <title>Koleobacter methoxysyntrophicus gen. nov., sp. nov., a novel anaerobic bacterium isolated from deep subsurface oil field and proposal of Koleobacterales ord. nov. in the phylum Firmicutes.</title>
        <authorList>
            <person name="Sakamoto S."/>
            <person name="Tamaki H."/>
        </authorList>
    </citation>
    <scope>NUCLEOTIDE SEQUENCE</scope>
    <source>
        <strain evidence="4">NRmbB1</strain>
    </source>
</reference>
<dbReference type="GO" id="GO:0005737">
    <property type="term" value="C:cytoplasm"/>
    <property type="evidence" value="ECO:0007669"/>
    <property type="project" value="UniProtKB-SubCell"/>
</dbReference>
<evidence type="ECO:0000313" key="5">
    <source>
        <dbReference type="Proteomes" id="UP000662904"/>
    </source>
</evidence>
<name>A0A8A0RNX0_9FIRM</name>
<keyword evidence="3" id="KW-0132">Cell division</keyword>
<evidence type="ECO:0000256" key="3">
    <source>
        <dbReference type="HAMAP-Rule" id="MF_01805"/>
    </source>
</evidence>
<evidence type="ECO:0000256" key="1">
    <source>
        <dbReference type="ARBA" id="ARBA00022829"/>
    </source>
</evidence>
<gene>
    <name evidence="4" type="primary">scpA_1</name>
    <name evidence="3" type="synonym">scpA</name>
    <name evidence="4" type="ORF">H0A61_02487</name>
</gene>
<organism evidence="4 5">
    <name type="scientific">Koleobacter methoxysyntrophicus</name>
    <dbReference type="NCBI Taxonomy" id="2751313"/>
    <lineage>
        <taxon>Bacteria</taxon>
        <taxon>Bacillati</taxon>
        <taxon>Bacillota</taxon>
        <taxon>Clostridia</taxon>
        <taxon>Koleobacterales</taxon>
        <taxon>Koleobacteraceae</taxon>
        <taxon>Koleobacter</taxon>
    </lineage>
</organism>
<dbReference type="PANTHER" id="PTHR33969">
    <property type="entry name" value="SEGREGATION AND CONDENSATION PROTEIN A"/>
    <property type="match status" value="1"/>
</dbReference>
<accession>A0A8A0RNX0</accession>